<dbReference type="PANTHER" id="PTHR32305">
    <property type="match status" value="1"/>
</dbReference>
<feature type="signal peptide" evidence="3">
    <location>
        <begin position="1"/>
        <end position="30"/>
    </location>
</feature>
<dbReference type="Pfam" id="PF05593">
    <property type="entry name" value="RHS_repeat"/>
    <property type="match status" value="1"/>
</dbReference>
<dbReference type="NCBIfam" id="TIGR03696">
    <property type="entry name" value="Rhs_assc_core"/>
    <property type="match status" value="1"/>
</dbReference>
<feature type="chain" id="PRO_5045702749" evidence="3">
    <location>
        <begin position="31"/>
        <end position="2094"/>
    </location>
</feature>
<feature type="region of interest" description="Disordered" evidence="1">
    <location>
        <begin position="117"/>
        <end position="147"/>
    </location>
</feature>
<keyword evidence="2" id="KW-0812">Transmembrane</keyword>
<accession>A0ABZ1WKX0</accession>
<protein>
    <submittedName>
        <fullName evidence="4">DNRLRE domain-containing protein</fullName>
    </submittedName>
</protein>
<evidence type="ECO:0000256" key="1">
    <source>
        <dbReference type="SAM" id="MobiDB-lite"/>
    </source>
</evidence>
<evidence type="ECO:0000313" key="5">
    <source>
        <dbReference type="Proteomes" id="UP001432014"/>
    </source>
</evidence>
<reference evidence="4 5" key="1">
    <citation type="submission" date="2022-10" db="EMBL/GenBank/DDBJ databases">
        <title>The complete genomes of actinobacterial strains from the NBC collection.</title>
        <authorList>
            <person name="Joergensen T.S."/>
            <person name="Alvarez Arevalo M."/>
            <person name="Sterndorff E.B."/>
            <person name="Faurdal D."/>
            <person name="Vuksanovic O."/>
            <person name="Mourched A.-S."/>
            <person name="Charusanti P."/>
            <person name="Shaw S."/>
            <person name="Blin K."/>
            <person name="Weber T."/>
        </authorList>
    </citation>
    <scope>NUCLEOTIDE SEQUENCE [LARGE SCALE GENOMIC DNA]</scope>
    <source>
        <strain evidence="4 5">NBC_01247</strain>
    </source>
</reference>
<dbReference type="RefSeq" id="WP_413230362.1">
    <property type="nucleotide sequence ID" value="NZ_CP108482.1"/>
</dbReference>
<feature type="transmembrane region" description="Helical" evidence="2">
    <location>
        <begin position="2010"/>
        <end position="2029"/>
    </location>
</feature>
<dbReference type="InterPro" id="IPR022385">
    <property type="entry name" value="Rhs_assc_core"/>
</dbReference>
<dbReference type="InterPro" id="IPR031325">
    <property type="entry name" value="RHS_repeat"/>
</dbReference>
<dbReference type="NCBIfam" id="NF033679">
    <property type="entry name" value="DNRLRE_dom"/>
    <property type="match status" value="1"/>
</dbReference>
<dbReference type="InterPro" id="IPR050708">
    <property type="entry name" value="T6SS_VgrG/RHS"/>
</dbReference>
<feature type="transmembrane region" description="Helical" evidence="2">
    <location>
        <begin position="2035"/>
        <end position="2054"/>
    </location>
</feature>
<organism evidence="4 5">
    <name type="scientific">Kitasatospora herbaricolor</name>
    <dbReference type="NCBI Taxonomy" id="68217"/>
    <lineage>
        <taxon>Bacteria</taxon>
        <taxon>Bacillati</taxon>
        <taxon>Actinomycetota</taxon>
        <taxon>Actinomycetes</taxon>
        <taxon>Kitasatosporales</taxon>
        <taxon>Streptomycetaceae</taxon>
        <taxon>Kitasatospora</taxon>
    </lineage>
</organism>
<keyword evidence="2" id="KW-1133">Transmembrane helix</keyword>
<evidence type="ECO:0000313" key="4">
    <source>
        <dbReference type="EMBL" id="WUS61378.1"/>
    </source>
</evidence>
<keyword evidence="2" id="KW-0472">Membrane</keyword>
<keyword evidence="3" id="KW-0732">Signal</keyword>
<evidence type="ECO:0000256" key="3">
    <source>
        <dbReference type="SAM" id="SignalP"/>
    </source>
</evidence>
<gene>
    <name evidence="4" type="ORF">OG469_05130</name>
</gene>
<dbReference type="EMBL" id="CP108482">
    <property type="protein sequence ID" value="WUS61378.1"/>
    <property type="molecule type" value="Genomic_DNA"/>
</dbReference>
<feature type="transmembrane region" description="Helical" evidence="2">
    <location>
        <begin position="1980"/>
        <end position="1998"/>
    </location>
</feature>
<name>A0ABZ1WKX0_9ACTN</name>
<dbReference type="PANTHER" id="PTHR32305:SF15">
    <property type="entry name" value="PROTEIN RHSA-RELATED"/>
    <property type="match status" value="1"/>
</dbReference>
<keyword evidence="5" id="KW-1185">Reference proteome</keyword>
<sequence>MAPVGLRALSGSLAFAVAISLLAGSEVAFAAPPTAKANGKNSQNWATTAADIPSARVAARLSGQRVEALSERSETSTTWVNKDGSLTTDLAAGPIRFQRDGQWVDIDLDLQAAPDGSVASKAHPRGLKLAGAGGERSKSFAQSQAGGDQARTLVTLGSGDDQIELQWKGGLPKPVLDGTKATYRDALADGAADLVVEATRTGFEQFVNLKQRPTAAGYTYTMPLRAPGLKAQAQDDGSVLFTDAKSGEKRAVLPAPVMWDASGVAGSSEHPRQGKVDLKVVQRGADIDLVFTPDAKFLADPATKYPVTVDPSTAALGNAFDTRVQQGETVDWSADTELYWGNSGTKNADGSSRQARAFINWNTAPIADALVSSATLSLYNFHSGNSDCLPYTWEVWNTGLASTASRWTAQPAWNSKQASPTETKGRDACGGDGWITADVKNLVQTWASAKSSTSGMGLRAPDETNTKYWKEVNSANAATNVPKLTVTYNYRPRTGTDQQAGSPFAKDAAGTWWVNSTTPTLRDTFVDPNNDKVDGTFQIFDSATDTQVGNVLVSPYVPSGQPASVTVPAGVLTNGKTYKFRTSPYDGTNYNVGWSPWATFTVDASAPSAPSAVTSTDYPSASWVKGAGQPGAFTVTPPAGDQNAIEWSLDGTTWTKVATSGTTPVTINVTPAKAGTNVLKVRASDRAENKSEALSYTFHVGPGGVTTPDDGTRTAARLPLAAEADGAVYDKATFSWRRGDTDAWAPVPAADVTNAGQPLGAWPATLTNGKSPVLTWNATTTVNPDGNVQLRADFTGPGSAATSSDPISVVVDRNADGAAREDVGPGSLNLLTGDLRLTGTDASVFGMSVNRSASSRTPQAGAAQEGQAPIFGKEWVSGTIADSVDSKYTEISKTSATSLNIGLGSGASIKFTAKAGGGWTPETGAERLTLTGSFTSGDFVLSDPGGIVTTFKKVDPASTSWTVSSSLADGLDNAGTKQVSEAVTVGGKTLARPKRIIAPSNATTAAACEADPTVKGCRVLEFVYANTTTATGTSTSGEFGDFTGQVSQLRLWATAPGAAASTATAIAQYRYDSAGRLRQSWDPRISQSSQTQYAYDGAGHVVSLQPQSLLPWTLTYGQAGSNPAAGDGMLLSVSRATLAPGSAHTTNGTATTTVVYGVPVTGSGAPEDLGAQAVAAWGQTSLPTDATAVFPADQVPSSNNGTTLGAGSYGRASITYLDASGRSVNQADPGHHIATAEFDRMGNTVRSLTPANRELALGTTPAQLDQLTALGINTLSSAERAQWLSTTSAFSVDGLRETDTYLPLHQIALTKDMTSGSTTLAKAGTQVAARQHNVSLYDQGRPTDGTAKVKDQVTMAVTGAQPRSWPDLLVETRQTQTVVDWTRGLPTAVVKDSGGLALTTTTSYDSQGRVTANTLPASNGSDAGATFTTYYSATGTGTCANRPEWADLVCQTGPSGAVTGGGTNPSQLVTKTFQYGLFGQIAQTAESANGVTRTTVTTPDAAGRPETVTVTDGLGTAVPAVTTTYDPATGQVVKEASTGATITKAYDDLGRLISYTDGDGGTTATEYDALGRPTKVTDGVPTTTTYTYDTAIDPRGLATSTADSVAGTFTARYDGDGTLVTQGLPGGFTMTETRDPAGPATARTYTRDSDATVVVSDRVTTTAQGQWATHAGTPGVTAAQNYTYDGAGRLTQVQDTSPDAVCTTRSYTYDKNSNRSAQSTAVAGVGLDCTTSGATNRTYAYDSADRLVDAGYTYDAFGRTTALPGTTAAYFTNDLVQRLTTGSKRQTWTVDPANRLRTMTGEDNVSGTWTQTSSKVNHYAADTDSPRWITEDTAGTISRNVQGPGGGLAATSGKTGGVVLQLTNLHGDVVLALPADTAQAPTALDADEYGNTRQSAPAARYGWLGAPQRSAETVSGVVLMGVRLYNPSTGRFLSTDPVAGGNANAYEYCHGDPVNCTDLDGRWSASRTRYYSWGRISGKYWSPGGWGTGIGGVSLTIVANRLWTYRIGAYGWYSYLVIGSVGAIIAILAPPAAPAIGIIVAAVSLAWGTIQLVGQWSAATGRCLGISAGASIYHKWYVPTYVFGRYAYPWRAGC</sequence>
<dbReference type="Gene3D" id="2.180.10.10">
    <property type="entry name" value="RHS repeat-associated core"/>
    <property type="match status" value="2"/>
</dbReference>
<proteinExistence type="predicted"/>
<evidence type="ECO:0000256" key="2">
    <source>
        <dbReference type="SAM" id="Phobius"/>
    </source>
</evidence>
<dbReference type="Proteomes" id="UP001432014">
    <property type="component" value="Chromosome"/>
</dbReference>